<dbReference type="InterPro" id="IPR001989">
    <property type="entry name" value="Radical_activat_CS"/>
</dbReference>
<evidence type="ECO:0000313" key="13">
    <source>
        <dbReference type="Proteomes" id="UP001524944"/>
    </source>
</evidence>
<evidence type="ECO:0000256" key="4">
    <source>
        <dbReference type="ARBA" id="ARBA00022691"/>
    </source>
</evidence>
<dbReference type="PROSITE" id="PS51379">
    <property type="entry name" value="4FE4S_FER_2"/>
    <property type="match status" value="2"/>
</dbReference>
<dbReference type="InterPro" id="IPR034457">
    <property type="entry name" value="Organic_radical-activating"/>
</dbReference>
<name>A0ABT1Y228_9FIRM</name>
<dbReference type="SFLD" id="SFLDG01066">
    <property type="entry name" value="organic_radical-activating_enz"/>
    <property type="match status" value="1"/>
</dbReference>
<evidence type="ECO:0000256" key="2">
    <source>
        <dbReference type="ARBA" id="ARBA00009777"/>
    </source>
</evidence>
<dbReference type="InterPro" id="IPR012839">
    <property type="entry name" value="Organic_radical_activase"/>
</dbReference>
<dbReference type="InterPro" id="IPR007197">
    <property type="entry name" value="rSAM"/>
</dbReference>
<comment type="cofactor">
    <cofactor evidence="1">
        <name>[4Fe-4S] cluster</name>
        <dbReference type="ChEBI" id="CHEBI:49883"/>
    </cofactor>
</comment>
<dbReference type="InterPro" id="IPR040074">
    <property type="entry name" value="BssD/PflA/YjjW"/>
</dbReference>
<keyword evidence="7" id="KW-0408">Iron</keyword>
<sequence length="310" mass="35121">MTSNENFDKNKMGYVFNIQRYSVHDGPGIRTMIFLKGCPLRCSWCSNPESHERHPEIAYNKNKCIGTNECIRCIEICLKGAIKKGPDDKIMIDRELCNNCGACAEVCPAKAITVYGKLMSVEEVLKEAEADSIFFSRSGGGITISGGEPFTQAEFTIELLKEAKKRRHNTAIETTGYTDWENLSEACKYLNSILYDIKSMDSEKHKKFTGVSNELILDNFKKMCTAYPSLAVHVRTPVIPGFNDTEGDIRAIIAFIKDFPNVKYELLPYHRLGQQKYEFIGKDYPCVNLRPDDNKMKVLNEIVNNSYTSD</sequence>
<keyword evidence="5" id="KW-0479">Metal-binding</keyword>
<feature type="domain" description="Radical SAM core" evidence="11">
    <location>
        <begin position="24"/>
        <end position="310"/>
    </location>
</feature>
<evidence type="ECO:0000259" key="10">
    <source>
        <dbReference type="PROSITE" id="PS51379"/>
    </source>
</evidence>
<feature type="domain" description="4Fe-4S ferredoxin-type" evidence="10">
    <location>
        <begin position="88"/>
        <end position="117"/>
    </location>
</feature>
<dbReference type="NCBIfam" id="TIGR02494">
    <property type="entry name" value="PFLE_PFLC"/>
    <property type="match status" value="1"/>
</dbReference>
<gene>
    <name evidence="12" type="ORF">NVS47_05210</name>
</gene>
<dbReference type="RefSeq" id="WP_257912528.1">
    <property type="nucleotide sequence ID" value="NZ_JANPWE010000002.1"/>
</dbReference>
<comment type="similarity">
    <text evidence="2">Belongs to the organic radical-activating enzymes family.</text>
</comment>
<evidence type="ECO:0000256" key="6">
    <source>
        <dbReference type="ARBA" id="ARBA00023002"/>
    </source>
</evidence>
<dbReference type="InterPro" id="IPR017900">
    <property type="entry name" value="4Fe4S_Fe_S_CS"/>
</dbReference>
<dbReference type="PANTHER" id="PTHR30352:SF4">
    <property type="entry name" value="PYRUVATE FORMATE-LYASE 2-ACTIVATING ENZYME"/>
    <property type="match status" value="1"/>
</dbReference>
<dbReference type="PROSITE" id="PS51918">
    <property type="entry name" value="RADICAL_SAM"/>
    <property type="match status" value="1"/>
</dbReference>
<comment type="caution">
    <text evidence="12">The sequence shown here is derived from an EMBL/GenBank/DDBJ whole genome shotgun (WGS) entry which is preliminary data.</text>
</comment>
<reference evidence="12 13" key="1">
    <citation type="submission" date="2022-08" db="EMBL/GenBank/DDBJ databases">
        <title>Proteogenomics of the novel Dehalobacterium formicoaceticum strain EZ94 highlights a key role of methyltransferases during anaerobic dichloromethane degradation.</title>
        <authorList>
            <person name="Wasmund K."/>
        </authorList>
    </citation>
    <scope>NUCLEOTIDE SEQUENCE [LARGE SCALE GENOMIC DNA]</scope>
    <source>
        <strain evidence="12 13">EZ94</strain>
    </source>
</reference>
<dbReference type="InterPro" id="IPR058240">
    <property type="entry name" value="rSAM_sf"/>
</dbReference>
<organism evidence="12 13">
    <name type="scientific">Dehalobacterium formicoaceticum</name>
    <dbReference type="NCBI Taxonomy" id="51515"/>
    <lineage>
        <taxon>Bacteria</taxon>
        <taxon>Bacillati</taxon>
        <taxon>Bacillota</taxon>
        <taxon>Clostridia</taxon>
        <taxon>Eubacteriales</taxon>
        <taxon>Peptococcaceae</taxon>
        <taxon>Dehalobacterium</taxon>
    </lineage>
</organism>
<keyword evidence="4" id="KW-0949">S-adenosyl-L-methionine</keyword>
<dbReference type="SFLD" id="SFLDS00029">
    <property type="entry name" value="Radical_SAM"/>
    <property type="match status" value="1"/>
</dbReference>
<evidence type="ECO:0000256" key="9">
    <source>
        <dbReference type="ARBA" id="ARBA00047365"/>
    </source>
</evidence>
<feature type="domain" description="4Fe-4S ferredoxin-type" evidence="10">
    <location>
        <begin position="55"/>
        <end position="87"/>
    </location>
</feature>
<dbReference type="SFLD" id="SFLDG01118">
    <property type="entry name" value="activating_enzymes__group_2"/>
    <property type="match status" value="1"/>
</dbReference>
<protein>
    <submittedName>
        <fullName evidence="12">Glycyl-radical enzyme activating protein</fullName>
    </submittedName>
</protein>
<evidence type="ECO:0000256" key="3">
    <source>
        <dbReference type="ARBA" id="ARBA00022485"/>
    </source>
</evidence>
<dbReference type="SUPFAM" id="SSF102114">
    <property type="entry name" value="Radical SAM enzymes"/>
    <property type="match status" value="1"/>
</dbReference>
<keyword evidence="3" id="KW-0004">4Fe-4S</keyword>
<dbReference type="PANTHER" id="PTHR30352">
    <property type="entry name" value="PYRUVATE FORMATE-LYASE-ACTIVATING ENZYME"/>
    <property type="match status" value="1"/>
</dbReference>
<dbReference type="PIRSF" id="PIRSF000371">
    <property type="entry name" value="PFL_act_enz"/>
    <property type="match status" value="1"/>
</dbReference>
<comment type="catalytic activity">
    <reaction evidence="9">
        <text>glycyl-[protein] + reduced [flavodoxin] + S-adenosyl-L-methionine = glycin-2-yl radical-[protein] + semiquinone [flavodoxin] + 5'-deoxyadenosine + L-methionine + H(+)</text>
        <dbReference type="Rhea" id="RHEA:61976"/>
        <dbReference type="Rhea" id="RHEA-COMP:10622"/>
        <dbReference type="Rhea" id="RHEA-COMP:14480"/>
        <dbReference type="Rhea" id="RHEA-COMP:15993"/>
        <dbReference type="Rhea" id="RHEA-COMP:15994"/>
        <dbReference type="ChEBI" id="CHEBI:15378"/>
        <dbReference type="ChEBI" id="CHEBI:17319"/>
        <dbReference type="ChEBI" id="CHEBI:29947"/>
        <dbReference type="ChEBI" id="CHEBI:32722"/>
        <dbReference type="ChEBI" id="CHEBI:57618"/>
        <dbReference type="ChEBI" id="CHEBI:57844"/>
        <dbReference type="ChEBI" id="CHEBI:59789"/>
        <dbReference type="ChEBI" id="CHEBI:140311"/>
    </reaction>
</comment>
<evidence type="ECO:0000256" key="1">
    <source>
        <dbReference type="ARBA" id="ARBA00001966"/>
    </source>
</evidence>
<dbReference type="InterPro" id="IPR017896">
    <property type="entry name" value="4Fe4S_Fe-S-bd"/>
</dbReference>
<dbReference type="Gene3D" id="3.30.70.20">
    <property type="match status" value="1"/>
</dbReference>
<evidence type="ECO:0000256" key="8">
    <source>
        <dbReference type="ARBA" id="ARBA00023014"/>
    </source>
</evidence>
<dbReference type="InterPro" id="IPR013785">
    <property type="entry name" value="Aldolase_TIM"/>
</dbReference>
<dbReference type="EMBL" id="JANPWE010000002">
    <property type="protein sequence ID" value="MCR6544922.1"/>
    <property type="molecule type" value="Genomic_DNA"/>
</dbReference>
<dbReference type="Pfam" id="PF13353">
    <property type="entry name" value="Fer4_12"/>
    <property type="match status" value="1"/>
</dbReference>
<dbReference type="SUPFAM" id="SSF54862">
    <property type="entry name" value="4Fe-4S ferredoxins"/>
    <property type="match status" value="1"/>
</dbReference>
<proteinExistence type="inferred from homology"/>
<dbReference type="Pfam" id="PF04055">
    <property type="entry name" value="Radical_SAM"/>
    <property type="match status" value="1"/>
</dbReference>
<evidence type="ECO:0000313" key="12">
    <source>
        <dbReference type="EMBL" id="MCR6544922.1"/>
    </source>
</evidence>
<evidence type="ECO:0000256" key="7">
    <source>
        <dbReference type="ARBA" id="ARBA00023004"/>
    </source>
</evidence>
<keyword evidence="8" id="KW-0411">Iron-sulfur</keyword>
<dbReference type="PROSITE" id="PS01087">
    <property type="entry name" value="RADICAL_ACTIVATING"/>
    <property type="match status" value="1"/>
</dbReference>
<keyword evidence="6" id="KW-0560">Oxidoreductase</keyword>
<dbReference type="Proteomes" id="UP001524944">
    <property type="component" value="Unassembled WGS sequence"/>
</dbReference>
<accession>A0ABT1Y228</accession>
<dbReference type="PROSITE" id="PS00198">
    <property type="entry name" value="4FE4S_FER_1"/>
    <property type="match status" value="1"/>
</dbReference>
<evidence type="ECO:0000256" key="5">
    <source>
        <dbReference type="ARBA" id="ARBA00022723"/>
    </source>
</evidence>
<keyword evidence="13" id="KW-1185">Reference proteome</keyword>
<evidence type="ECO:0000259" key="11">
    <source>
        <dbReference type="PROSITE" id="PS51918"/>
    </source>
</evidence>
<dbReference type="Gene3D" id="3.20.20.70">
    <property type="entry name" value="Aldolase class I"/>
    <property type="match status" value="1"/>
</dbReference>